<proteinExistence type="predicted"/>
<dbReference type="AlphaFoldDB" id="A0A840PS42"/>
<feature type="domain" description="Bacterial bifunctional deaminase-reductase C-terminal" evidence="1">
    <location>
        <begin position="6"/>
        <end position="184"/>
    </location>
</feature>
<gene>
    <name evidence="2" type="ORF">HNP84_009701</name>
</gene>
<dbReference type="PANTHER" id="PTHR38011:SF11">
    <property type="entry name" value="2,5-DIAMINO-6-RIBOSYLAMINO-4(3H)-PYRIMIDINONE 5'-PHOSPHATE REDUCTASE"/>
    <property type="match status" value="1"/>
</dbReference>
<dbReference type="Proteomes" id="UP000578449">
    <property type="component" value="Unassembled WGS sequence"/>
</dbReference>
<dbReference type="EMBL" id="JACHGN010000034">
    <property type="protein sequence ID" value="MBB5139937.1"/>
    <property type="molecule type" value="Genomic_DNA"/>
</dbReference>
<evidence type="ECO:0000259" key="1">
    <source>
        <dbReference type="Pfam" id="PF01872"/>
    </source>
</evidence>
<organism evidence="2 3">
    <name type="scientific">Thermocatellispora tengchongensis</name>
    <dbReference type="NCBI Taxonomy" id="1073253"/>
    <lineage>
        <taxon>Bacteria</taxon>
        <taxon>Bacillati</taxon>
        <taxon>Actinomycetota</taxon>
        <taxon>Actinomycetes</taxon>
        <taxon>Streptosporangiales</taxon>
        <taxon>Streptosporangiaceae</taxon>
        <taxon>Thermocatellispora</taxon>
    </lineage>
</organism>
<dbReference type="InterPro" id="IPR002734">
    <property type="entry name" value="RibDG_C"/>
</dbReference>
<dbReference type="Pfam" id="PF01872">
    <property type="entry name" value="RibD_C"/>
    <property type="match status" value="1"/>
</dbReference>
<reference evidence="2 3" key="1">
    <citation type="submission" date="2020-08" db="EMBL/GenBank/DDBJ databases">
        <title>Genomic Encyclopedia of Type Strains, Phase IV (KMG-IV): sequencing the most valuable type-strain genomes for metagenomic binning, comparative biology and taxonomic classification.</title>
        <authorList>
            <person name="Goeker M."/>
        </authorList>
    </citation>
    <scope>NUCLEOTIDE SEQUENCE [LARGE SCALE GENOMIC DNA]</scope>
    <source>
        <strain evidence="2 3">DSM 45615</strain>
    </source>
</reference>
<evidence type="ECO:0000313" key="3">
    <source>
        <dbReference type="Proteomes" id="UP000578449"/>
    </source>
</evidence>
<dbReference type="InterPro" id="IPR050765">
    <property type="entry name" value="Riboflavin_Biosynth_HTPR"/>
</dbReference>
<protein>
    <submittedName>
        <fullName evidence="2">Dihydrofolate reductase</fullName>
    </submittedName>
</protein>
<dbReference type="Gene3D" id="3.40.430.10">
    <property type="entry name" value="Dihydrofolate Reductase, subunit A"/>
    <property type="match status" value="1"/>
</dbReference>
<keyword evidence="3" id="KW-1185">Reference proteome</keyword>
<sequence length="193" mass="20923">MIGLRKLVYYVAVSIDGRIAGPGDETDFYPLGDDMTAWMSAEYPETLPTHIRAQLGIDAPNKHFDTLIMGRGTYEPALRIGVASPYAHLRQYVVSTTLGAIDDPGVELVRNDPLKLVRDLKRQPGMDIWLCGGGKLAGVLLPEIDELVVKSYPVVAGDGIPAFSGAFSPTRFTPADTRAFGNGARVTWFTRGA</sequence>
<dbReference type="SUPFAM" id="SSF53597">
    <property type="entry name" value="Dihydrofolate reductase-like"/>
    <property type="match status" value="1"/>
</dbReference>
<dbReference type="PANTHER" id="PTHR38011">
    <property type="entry name" value="DIHYDROFOLATE REDUCTASE FAMILY PROTEIN (AFU_ORTHOLOGUE AFUA_8G06820)"/>
    <property type="match status" value="1"/>
</dbReference>
<comment type="caution">
    <text evidence="2">The sequence shown here is derived from an EMBL/GenBank/DDBJ whole genome shotgun (WGS) entry which is preliminary data.</text>
</comment>
<dbReference type="InterPro" id="IPR024072">
    <property type="entry name" value="DHFR-like_dom_sf"/>
</dbReference>
<dbReference type="GO" id="GO:0008703">
    <property type="term" value="F:5-amino-6-(5-phosphoribosylamino)uracil reductase activity"/>
    <property type="evidence" value="ECO:0007669"/>
    <property type="project" value="InterPro"/>
</dbReference>
<name>A0A840PS42_9ACTN</name>
<accession>A0A840PS42</accession>
<evidence type="ECO:0000313" key="2">
    <source>
        <dbReference type="EMBL" id="MBB5139937.1"/>
    </source>
</evidence>
<dbReference type="GO" id="GO:0009231">
    <property type="term" value="P:riboflavin biosynthetic process"/>
    <property type="evidence" value="ECO:0007669"/>
    <property type="project" value="InterPro"/>
</dbReference>